<dbReference type="InterPro" id="IPR002401">
    <property type="entry name" value="Cyt_P450_E_grp-I"/>
</dbReference>
<dbReference type="GeneID" id="54569011"/>
<evidence type="ECO:0000256" key="7">
    <source>
        <dbReference type="RuleBase" id="RU000461"/>
    </source>
</evidence>
<keyword evidence="9" id="KW-1185">Reference proteome</keyword>
<comment type="cofactor">
    <cofactor evidence="1 6">
        <name>heme</name>
        <dbReference type="ChEBI" id="CHEBI:30413"/>
    </cofactor>
</comment>
<dbReference type="GO" id="GO:0020037">
    <property type="term" value="F:heme binding"/>
    <property type="evidence" value="ECO:0007669"/>
    <property type="project" value="InterPro"/>
</dbReference>
<keyword evidence="6 7" id="KW-0349">Heme</keyword>
<dbReference type="PROSITE" id="PS00086">
    <property type="entry name" value="CYTOCHROME_P450"/>
    <property type="match status" value="1"/>
</dbReference>
<dbReference type="Pfam" id="PF00067">
    <property type="entry name" value="p450"/>
    <property type="match status" value="1"/>
</dbReference>
<gene>
    <name evidence="8" type="ORF">M409DRAFT_63740</name>
</gene>
<dbReference type="OrthoDB" id="1470350at2759"/>
<evidence type="ECO:0000256" key="3">
    <source>
        <dbReference type="ARBA" id="ARBA00022723"/>
    </source>
</evidence>
<evidence type="ECO:0000256" key="2">
    <source>
        <dbReference type="ARBA" id="ARBA00010617"/>
    </source>
</evidence>
<dbReference type="InterPro" id="IPR017972">
    <property type="entry name" value="Cyt_P450_CS"/>
</dbReference>
<dbReference type="EMBL" id="ML993583">
    <property type="protein sequence ID" value="KAF2171494.1"/>
    <property type="molecule type" value="Genomic_DNA"/>
</dbReference>
<dbReference type="PRINTS" id="PR00463">
    <property type="entry name" value="EP450I"/>
</dbReference>
<evidence type="ECO:0000256" key="6">
    <source>
        <dbReference type="PIRSR" id="PIRSR602401-1"/>
    </source>
</evidence>
<dbReference type="SUPFAM" id="SSF48264">
    <property type="entry name" value="Cytochrome P450"/>
    <property type="match status" value="1"/>
</dbReference>
<evidence type="ECO:0000313" key="9">
    <source>
        <dbReference type="Proteomes" id="UP000799537"/>
    </source>
</evidence>
<dbReference type="GO" id="GO:0004497">
    <property type="term" value="F:monooxygenase activity"/>
    <property type="evidence" value="ECO:0007669"/>
    <property type="project" value="UniProtKB-KW"/>
</dbReference>
<evidence type="ECO:0008006" key="10">
    <source>
        <dbReference type="Google" id="ProtNLM"/>
    </source>
</evidence>
<keyword evidence="7" id="KW-0503">Monooxygenase</keyword>
<evidence type="ECO:0000256" key="4">
    <source>
        <dbReference type="ARBA" id="ARBA00023002"/>
    </source>
</evidence>
<dbReference type="RefSeq" id="XP_033672383.1">
    <property type="nucleotide sequence ID" value="XM_033815739.1"/>
</dbReference>
<comment type="similarity">
    <text evidence="2 7">Belongs to the cytochrome P450 family.</text>
</comment>
<dbReference type="PANTHER" id="PTHR24305">
    <property type="entry name" value="CYTOCHROME P450"/>
    <property type="match status" value="1"/>
</dbReference>
<keyword evidence="5 6" id="KW-0408">Iron</keyword>
<dbReference type="GO" id="GO:0005506">
    <property type="term" value="F:iron ion binding"/>
    <property type="evidence" value="ECO:0007669"/>
    <property type="project" value="InterPro"/>
</dbReference>
<accession>A0A6A6CWI3</accession>
<dbReference type="InterPro" id="IPR036396">
    <property type="entry name" value="Cyt_P450_sf"/>
</dbReference>
<evidence type="ECO:0000313" key="8">
    <source>
        <dbReference type="EMBL" id="KAF2171494.1"/>
    </source>
</evidence>
<dbReference type="InterPro" id="IPR001128">
    <property type="entry name" value="Cyt_P450"/>
</dbReference>
<dbReference type="InterPro" id="IPR050121">
    <property type="entry name" value="Cytochrome_P450_monoxygenase"/>
</dbReference>
<keyword evidence="3 6" id="KW-0479">Metal-binding</keyword>
<dbReference type="PRINTS" id="PR00385">
    <property type="entry name" value="P450"/>
</dbReference>
<feature type="binding site" description="axial binding residue" evidence="6">
    <location>
        <position position="432"/>
    </location>
    <ligand>
        <name>heme</name>
        <dbReference type="ChEBI" id="CHEBI:30413"/>
    </ligand>
    <ligandPart>
        <name>Fe</name>
        <dbReference type="ChEBI" id="CHEBI:18248"/>
    </ligandPart>
</feature>
<evidence type="ECO:0000256" key="5">
    <source>
        <dbReference type="ARBA" id="ARBA00023004"/>
    </source>
</evidence>
<protein>
    <recommendedName>
        <fullName evidence="10">Cytochrome P450</fullName>
    </recommendedName>
</protein>
<reference evidence="8" key="1">
    <citation type="journal article" date="2020" name="Stud. Mycol.">
        <title>101 Dothideomycetes genomes: a test case for predicting lifestyles and emergence of pathogens.</title>
        <authorList>
            <person name="Haridas S."/>
            <person name="Albert R."/>
            <person name="Binder M."/>
            <person name="Bloem J."/>
            <person name="Labutti K."/>
            <person name="Salamov A."/>
            <person name="Andreopoulos B."/>
            <person name="Baker S."/>
            <person name="Barry K."/>
            <person name="Bills G."/>
            <person name="Bluhm B."/>
            <person name="Cannon C."/>
            <person name="Castanera R."/>
            <person name="Culley D."/>
            <person name="Daum C."/>
            <person name="Ezra D."/>
            <person name="Gonzalez J."/>
            <person name="Henrissat B."/>
            <person name="Kuo A."/>
            <person name="Liang C."/>
            <person name="Lipzen A."/>
            <person name="Lutzoni F."/>
            <person name="Magnuson J."/>
            <person name="Mondo S."/>
            <person name="Nolan M."/>
            <person name="Ohm R."/>
            <person name="Pangilinan J."/>
            <person name="Park H.-J."/>
            <person name="Ramirez L."/>
            <person name="Alfaro M."/>
            <person name="Sun H."/>
            <person name="Tritt A."/>
            <person name="Yoshinaga Y."/>
            <person name="Zwiers L.-H."/>
            <person name="Turgeon B."/>
            <person name="Goodwin S."/>
            <person name="Spatafora J."/>
            <person name="Crous P."/>
            <person name="Grigoriev I."/>
        </authorList>
    </citation>
    <scope>NUCLEOTIDE SEQUENCE</scope>
    <source>
        <strain evidence="8">ATCC 36951</strain>
    </source>
</reference>
<dbReference type="Gene3D" id="1.10.630.10">
    <property type="entry name" value="Cytochrome P450"/>
    <property type="match status" value="1"/>
</dbReference>
<dbReference type="CDD" id="cd11059">
    <property type="entry name" value="CYP_fungal"/>
    <property type="match status" value="1"/>
</dbReference>
<evidence type="ECO:0000256" key="1">
    <source>
        <dbReference type="ARBA" id="ARBA00001971"/>
    </source>
</evidence>
<dbReference type="GO" id="GO:0016705">
    <property type="term" value="F:oxidoreductase activity, acting on paired donors, with incorporation or reduction of molecular oxygen"/>
    <property type="evidence" value="ECO:0007669"/>
    <property type="project" value="InterPro"/>
</dbReference>
<dbReference type="PANTHER" id="PTHR24305:SF96">
    <property type="entry name" value="CYTOCHROME P450 MONOOXYGENASE STCB-RELATED"/>
    <property type="match status" value="1"/>
</dbReference>
<sequence>MMMSLLFMWQSSLLAVGIYFICKLYKIITSPLTSIPGPWYTHFTNLILRYHTLTGQRIFYIHSLHHRHGPIVRISPNEVDVSDLAAFAEVHRIGSGFTKSEWYDRATYGIQGNVFVMTDVKAHAERRRLLARPFSKSSLVANFHGVVGERARRAVGEIRREVVGGTGEADVMKWWTLMATDVVARVVFGEELGLVEAGEKTDYINDLELATQAWGLRGEEPLLYHVMRLVAPQTIRHFDTSIKNVVTYGTAAAARAKHRDLQKQNVLNEMISLSKEGKSNLTDSAIGAQASALIVAGSGTTAVTLTYAVWAIVKHPQVRAKLEEEVSKIPADYNDATLESLPYLKAVITEVLRLYGSAPGSLPRRTPEGGIAVTGYFVPAGVTVTTQIYTIHRDAEIFPDPDKFDPSRFYNRSLSADERRALAPFGGGTRLCLGIHLAEMELRHGLAEFFRECRDVELSGWTTPESMEMDNYFLIIPKSKRCLVRRKDEKNM</sequence>
<dbReference type="Proteomes" id="UP000799537">
    <property type="component" value="Unassembled WGS sequence"/>
</dbReference>
<name>A0A6A6CWI3_ZASCE</name>
<organism evidence="8 9">
    <name type="scientific">Zasmidium cellare ATCC 36951</name>
    <dbReference type="NCBI Taxonomy" id="1080233"/>
    <lineage>
        <taxon>Eukaryota</taxon>
        <taxon>Fungi</taxon>
        <taxon>Dikarya</taxon>
        <taxon>Ascomycota</taxon>
        <taxon>Pezizomycotina</taxon>
        <taxon>Dothideomycetes</taxon>
        <taxon>Dothideomycetidae</taxon>
        <taxon>Mycosphaerellales</taxon>
        <taxon>Mycosphaerellaceae</taxon>
        <taxon>Zasmidium</taxon>
    </lineage>
</organism>
<keyword evidence="4 7" id="KW-0560">Oxidoreductase</keyword>
<proteinExistence type="inferred from homology"/>
<dbReference type="AlphaFoldDB" id="A0A6A6CWI3"/>